<keyword evidence="4" id="KW-1185">Reference proteome</keyword>
<dbReference type="RefSeq" id="WP_013493392.1">
    <property type="nucleotide sequence ID" value="NC_014830.1"/>
</dbReference>
<protein>
    <submittedName>
        <fullName evidence="3">Uncharacterized protein</fullName>
    </submittedName>
</protein>
<organism evidence="3 4">
    <name type="scientific">Intrasporangium calvum (strain ATCC 23552 / DSM 43043 / JCM 3097 / NBRC 12989 / NCIMB 10167 / NRRL B-3866 / 7 KIP)</name>
    <dbReference type="NCBI Taxonomy" id="710696"/>
    <lineage>
        <taxon>Bacteria</taxon>
        <taxon>Bacillati</taxon>
        <taxon>Actinomycetota</taxon>
        <taxon>Actinomycetes</taxon>
        <taxon>Micrococcales</taxon>
        <taxon>Intrasporangiaceae</taxon>
        <taxon>Intrasporangium</taxon>
    </lineage>
</organism>
<dbReference type="STRING" id="710696.Intca_2572"/>
<feature type="compositionally biased region" description="Basic and acidic residues" evidence="1">
    <location>
        <begin position="7"/>
        <end position="18"/>
    </location>
</feature>
<dbReference type="eggNOG" id="ENOG50313MF">
    <property type="taxonomic scope" value="Bacteria"/>
</dbReference>
<sequence length="365" mass="37106">MNATPEARIKPALDHASREPGLGFDPAEVLRLGHRAVRRRRVVGIGAAAAVAVAAVAVAGQLGGQPNPLTPAGNGSRPTVTQSVASSQATLDLGGTTYLVRYIVTGGDEDRLEYGQQGVDGLAGSSVSAGGDGMTYGGTDAGKAVIGVVPAGTTSVSGFVLPARGTTRSVTAPLAGTRYDAFAIAIDGPGTVADLRSIEWEDAKGRAHTTAASDFQSAVFTVPSTGDAMQVWADAATRAWGARMPGTTTEAPEPYAGKPGLMYVGGRLGGHEGGPEPTAPLPMPEGKAWWVAYGMLPAGAFQVELRLRDAATVVGDIYHQQLEAIGATAFAAELKTGGDGQQGGVVAEVRWVNADGTAGSFRPTS</sequence>
<evidence type="ECO:0000256" key="2">
    <source>
        <dbReference type="SAM" id="Phobius"/>
    </source>
</evidence>
<accession>E6S7Y2</accession>
<dbReference type="AlphaFoldDB" id="E6S7Y2"/>
<gene>
    <name evidence="3" type="ordered locus">Intca_2572</name>
</gene>
<feature type="region of interest" description="Disordered" evidence="1">
    <location>
        <begin position="1"/>
        <end position="20"/>
    </location>
</feature>
<keyword evidence="2" id="KW-1133">Transmembrane helix</keyword>
<dbReference type="EMBL" id="CP002343">
    <property type="protein sequence ID" value="ADU49078.1"/>
    <property type="molecule type" value="Genomic_DNA"/>
</dbReference>
<dbReference type="Proteomes" id="UP000008914">
    <property type="component" value="Chromosome"/>
</dbReference>
<name>E6S7Y2_INTC7</name>
<evidence type="ECO:0000313" key="3">
    <source>
        <dbReference type="EMBL" id="ADU49078.1"/>
    </source>
</evidence>
<evidence type="ECO:0000256" key="1">
    <source>
        <dbReference type="SAM" id="MobiDB-lite"/>
    </source>
</evidence>
<feature type="transmembrane region" description="Helical" evidence="2">
    <location>
        <begin position="42"/>
        <end position="62"/>
    </location>
</feature>
<reference evidence="3 4" key="1">
    <citation type="journal article" date="2010" name="Stand. Genomic Sci.">
        <title>Complete genome sequence of Intrasporangium calvum type strain (7 KIP).</title>
        <authorList>
            <person name="Del Rio T.G."/>
            <person name="Chertkov O."/>
            <person name="Yasawong M."/>
            <person name="Lucas S."/>
            <person name="Deshpande S."/>
            <person name="Cheng J.F."/>
            <person name="Detter C."/>
            <person name="Tapia R."/>
            <person name="Han C."/>
            <person name="Goodwin L."/>
            <person name="Pitluck S."/>
            <person name="Liolios K."/>
            <person name="Ivanova N."/>
            <person name="Mavromatis K."/>
            <person name="Pati A."/>
            <person name="Chen A."/>
            <person name="Palaniappan K."/>
            <person name="Land M."/>
            <person name="Hauser L."/>
            <person name="Chang Y.J."/>
            <person name="Jeffries C.D."/>
            <person name="Rohde M."/>
            <person name="Pukall R."/>
            <person name="Sikorski J."/>
            <person name="Goker M."/>
            <person name="Woyke T."/>
            <person name="Bristow J."/>
            <person name="Eisen J.A."/>
            <person name="Markowitz V."/>
            <person name="Hugenholtz P."/>
            <person name="Kyrpides N.C."/>
            <person name="Klenk H.P."/>
            <person name="Lapidus A."/>
        </authorList>
    </citation>
    <scope>NUCLEOTIDE SEQUENCE [LARGE SCALE GENOMIC DNA]</scope>
    <source>
        <strain evidence="4">ATCC 23552 / DSM 43043 / JCM 3097 / NBRC 12989 / 7 KIP</strain>
    </source>
</reference>
<keyword evidence="2" id="KW-0812">Transmembrane</keyword>
<dbReference type="KEGG" id="ica:Intca_2572"/>
<evidence type="ECO:0000313" key="4">
    <source>
        <dbReference type="Proteomes" id="UP000008914"/>
    </source>
</evidence>
<keyword evidence="2" id="KW-0472">Membrane</keyword>
<dbReference type="HOGENOM" id="CLU_758156_0_0_11"/>
<proteinExistence type="predicted"/>